<accession>A0A1G1KRM1</accession>
<dbReference type="EMBL" id="MHFR01000060">
    <property type="protein sequence ID" value="OGW95563.1"/>
    <property type="molecule type" value="Genomic_DNA"/>
</dbReference>
<feature type="transmembrane region" description="Helical" evidence="1">
    <location>
        <begin position="12"/>
        <end position="33"/>
    </location>
</feature>
<dbReference type="Pfam" id="PF12281">
    <property type="entry name" value="NTP_transf_8"/>
    <property type="match status" value="1"/>
</dbReference>
<gene>
    <name evidence="3" type="ORF">A3G33_11195</name>
</gene>
<evidence type="ECO:0000313" key="3">
    <source>
        <dbReference type="EMBL" id="OGW95563.1"/>
    </source>
</evidence>
<evidence type="ECO:0000259" key="2">
    <source>
        <dbReference type="Pfam" id="PF12281"/>
    </source>
</evidence>
<reference evidence="3 4" key="1">
    <citation type="journal article" date="2016" name="Nat. Commun.">
        <title>Thousands of microbial genomes shed light on interconnected biogeochemical processes in an aquifer system.</title>
        <authorList>
            <person name="Anantharaman K."/>
            <person name="Brown C.T."/>
            <person name="Hug L.A."/>
            <person name="Sharon I."/>
            <person name="Castelle C.J."/>
            <person name="Probst A.J."/>
            <person name="Thomas B.C."/>
            <person name="Singh A."/>
            <person name="Wilkins M.J."/>
            <person name="Karaoz U."/>
            <person name="Brodie E.L."/>
            <person name="Williams K.H."/>
            <person name="Hubbard S.S."/>
            <person name="Banfield J.F."/>
        </authorList>
    </citation>
    <scope>NUCLEOTIDE SEQUENCE [LARGE SCALE GENOMIC DNA]</scope>
</reference>
<keyword evidence="1" id="KW-0472">Membrane</keyword>
<dbReference type="InterPro" id="IPR058575">
    <property type="entry name" value="NTP_transf_8_dom"/>
</dbReference>
<proteinExistence type="predicted"/>
<comment type="caution">
    <text evidence="3">The sequence shown here is derived from an EMBL/GenBank/DDBJ whole genome shotgun (WGS) entry which is preliminary data.</text>
</comment>
<keyword evidence="1" id="KW-0812">Transmembrane</keyword>
<feature type="domain" description="Nucleotidyltransferase-like" evidence="2">
    <location>
        <begin position="3"/>
        <end position="183"/>
    </location>
</feature>
<keyword evidence="1" id="KW-1133">Transmembrane helix</keyword>
<name>A0A1G1KRM1_9BACT</name>
<dbReference type="Proteomes" id="UP000178187">
    <property type="component" value="Unassembled WGS sequence"/>
</dbReference>
<organism evidence="3 4">
    <name type="scientific">Candidatus Danuiimicrobium aquiferis</name>
    <dbReference type="NCBI Taxonomy" id="1801832"/>
    <lineage>
        <taxon>Bacteria</taxon>
        <taxon>Pseudomonadati</taxon>
        <taxon>Candidatus Omnitrophota</taxon>
        <taxon>Candidatus Danuiimicrobium</taxon>
    </lineage>
</organism>
<dbReference type="AlphaFoldDB" id="A0A1G1KRM1"/>
<evidence type="ECO:0000256" key="1">
    <source>
        <dbReference type="SAM" id="Phobius"/>
    </source>
</evidence>
<evidence type="ECO:0000313" key="4">
    <source>
        <dbReference type="Proteomes" id="UP000178187"/>
    </source>
</evidence>
<protein>
    <recommendedName>
        <fullName evidence="2">Nucleotidyltransferase-like domain-containing protein</fullName>
    </recommendedName>
</protein>
<sequence>MLKRVLKKLHDAGCLNHIVLVGSWASYFYGLYFKSHDYRPLIRTSDIDFLIPNPRNVAPDLDLNLGRVFEELDFVKHFDRSGLIKYESKSLTIEFLVPEIGRGSGGPIKVKGLNITAQPLRFLNMLSEDLLVVQYEGMRIKVPDPVAYAFYKLIVSGRRFKKDKKAKDYDTAIDLIRFLKKQGMSRNITSYFNSLPKPWQKKVSSILEGANNLEILENA</sequence>